<name>A0AA39X4Q7_9PEZI</name>
<organism evidence="3 4">
    <name type="scientific">Immersiella caudata</name>
    <dbReference type="NCBI Taxonomy" id="314043"/>
    <lineage>
        <taxon>Eukaryota</taxon>
        <taxon>Fungi</taxon>
        <taxon>Dikarya</taxon>
        <taxon>Ascomycota</taxon>
        <taxon>Pezizomycotina</taxon>
        <taxon>Sordariomycetes</taxon>
        <taxon>Sordariomycetidae</taxon>
        <taxon>Sordariales</taxon>
        <taxon>Lasiosphaeriaceae</taxon>
        <taxon>Immersiella</taxon>
    </lineage>
</organism>
<feature type="region of interest" description="Disordered" evidence="1">
    <location>
        <begin position="36"/>
        <end position="77"/>
    </location>
</feature>
<dbReference type="InterPro" id="IPR042831">
    <property type="entry name" value="Ribosomal_mL40_fung"/>
</dbReference>
<dbReference type="Gene3D" id="6.10.250.3440">
    <property type="match status" value="1"/>
</dbReference>
<evidence type="ECO:0000313" key="4">
    <source>
        <dbReference type="Proteomes" id="UP001175000"/>
    </source>
</evidence>
<dbReference type="PANTHER" id="PTHR39150:SF1">
    <property type="entry name" value="LARGE RIBOSOMAL SUBUNIT PROTEIN ML40"/>
    <property type="match status" value="1"/>
</dbReference>
<sequence>MSSLLSLLSLRGLASRLFQPLTTPLPSMPTAIRTLTTTTPLLNTPKGSRKPGSKPGAGKTGGKAGKRSGKKGRVAERDPKIVNLLQSLATLSPRRIPPPLRMARNRHLRHWTIHRGWLLFRRQQREEREGNLMRQFQSMSGACEELRLTAGPGTRPEGYLYRVAMEKKGVYGLNGVPIEYARAQTDTPAKVAWNHDWKA</sequence>
<protein>
    <submittedName>
        <fullName evidence="3">Uncharacterized protein</fullName>
    </submittedName>
</protein>
<feature type="signal peptide" evidence="2">
    <location>
        <begin position="1"/>
        <end position="15"/>
    </location>
</feature>
<dbReference type="GO" id="GO:0003735">
    <property type="term" value="F:structural constituent of ribosome"/>
    <property type="evidence" value="ECO:0007669"/>
    <property type="project" value="InterPro"/>
</dbReference>
<dbReference type="PANTHER" id="PTHR39150">
    <property type="entry name" value="54S RIBOSOMAL PROTEIN L28, MITOCHONDRIAL"/>
    <property type="match status" value="1"/>
</dbReference>
<keyword evidence="2" id="KW-0732">Signal</keyword>
<evidence type="ECO:0000256" key="1">
    <source>
        <dbReference type="SAM" id="MobiDB-lite"/>
    </source>
</evidence>
<reference evidence="3" key="1">
    <citation type="submission" date="2023-06" db="EMBL/GenBank/DDBJ databases">
        <title>Genome-scale phylogeny and comparative genomics of the fungal order Sordariales.</title>
        <authorList>
            <consortium name="Lawrence Berkeley National Laboratory"/>
            <person name="Hensen N."/>
            <person name="Bonometti L."/>
            <person name="Westerberg I."/>
            <person name="Brannstrom I.O."/>
            <person name="Guillou S."/>
            <person name="Cros-Aarteil S."/>
            <person name="Calhoun S."/>
            <person name="Haridas S."/>
            <person name="Kuo A."/>
            <person name="Mondo S."/>
            <person name="Pangilinan J."/>
            <person name="Riley R."/>
            <person name="Labutti K."/>
            <person name="Andreopoulos B."/>
            <person name="Lipzen A."/>
            <person name="Chen C."/>
            <person name="Yanf M."/>
            <person name="Daum C."/>
            <person name="Ng V."/>
            <person name="Clum A."/>
            <person name="Steindorff A."/>
            <person name="Ohm R."/>
            <person name="Martin F."/>
            <person name="Silar P."/>
            <person name="Natvig D."/>
            <person name="Lalanne C."/>
            <person name="Gautier V."/>
            <person name="Ament-Velasquez S.L."/>
            <person name="Kruys A."/>
            <person name="Hutchinson M.I."/>
            <person name="Powell A.J."/>
            <person name="Barry K."/>
            <person name="Miller A.N."/>
            <person name="Grigoriev I.V."/>
            <person name="Debuchy R."/>
            <person name="Gladieux P."/>
            <person name="Thoren M.H."/>
            <person name="Johannesson H."/>
        </authorList>
    </citation>
    <scope>NUCLEOTIDE SEQUENCE</scope>
    <source>
        <strain evidence="3">CBS 606.72</strain>
    </source>
</reference>
<dbReference type="GO" id="GO:0032543">
    <property type="term" value="P:mitochondrial translation"/>
    <property type="evidence" value="ECO:0007669"/>
    <property type="project" value="InterPro"/>
</dbReference>
<dbReference type="GO" id="GO:0005739">
    <property type="term" value="C:mitochondrion"/>
    <property type="evidence" value="ECO:0007669"/>
    <property type="project" value="GOC"/>
</dbReference>
<comment type="caution">
    <text evidence="3">The sequence shown here is derived from an EMBL/GenBank/DDBJ whole genome shotgun (WGS) entry which is preliminary data.</text>
</comment>
<gene>
    <name evidence="3" type="ORF">B0T14DRAFT_512360</name>
</gene>
<feature type="compositionally biased region" description="Low complexity" evidence="1">
    <location>
        <begin position="36"/>
        <end position="45"/>
    </location>
</feature>
<dbReference type="AlphaFoldDB" id="A0AA39X4Q7"/>
<dbReference type="EMBL" id="JAULSU010000002">
    <property type="protein sequence ID" value="KAK0627287.1"/>
    <property type="molecule type" value="Genomic_DNA"/>
</dbReference>
<feature type="chain" id="PRO_5041405794" evidence="2">
    <location>
        <begin position="16"/>
        <end position="199"/>
    </location>
</feature>
<evidence type="ECO:0000313" key="3">
    <source>
        <dbReference type="EMBL" id="KAK0627287.1"/>
    </source>
</evidence>
<keyword evidence="4" id="KW-1185">Reference proteome</keyword>
<proteinExistence type="predicted"/>
<dbReference type="Proteomes" id="UP001175000">
    <property type="component" value="Unassembled WGS sequence"/>
</dbReference>
<accession>A0AA39X4Q7</accession>
<evidence type="ECO:0000256" key="2">
    <source>
        <dbReference type="SAM" id="SignalP"/>
    </source>
</evidence>